<keyword evidence="1" id="KW-0175">Coiled coil</keyword>
<keyword evidence="4" id="KW-1185">Reference proteome</keyword>
<dbReference type="PANTHER" id="PTHR21974:SF2">
    <property type="entry name" value="RE15880P"/>
    <property type="match status" value="1"/>
</dbReference>
<dbReference type="PANTHER" id="PTHR21974">
    <property type="entry name" value="RE15880P"/>
    <property type="match status" value="1"/>
</dbReference>
<protein>
    <submittedName>
        <fullName evidence="3">Uncharacterized protein</fullName>
    </submittedName>
</protein>
<accession>A0A210QVK5</accession>
<evidence type="ECO:0000256" key="2">
    <source>
        <dbReference type="SAM" id="MobiDB-lite"/>
    </source>
</evidence>
<proteinExistence type="predicted"/>
<sequence length="439" mass="50307">MALSADTIKKYVTLDNKIHELELKNSRKAYEQLENHLKNLKGEQTTQKAQFELKSKATAKEKSDVDNLSKTMEQTVLDKGKDGYEKAMNKEEAEYLEALASQDMVKKNLDKTEQAIKEIEAKLPAAKAEVDVLDKLCKEQEEVLNSIFKGSYGSALENRLEADLDMMQEKKQRIDVARYKWTNGRVLLQHAVNQLAAATTCWSDLKKVPTGDSQRRYHEATKARNNLIAAIQNIQSTQKYLDNITFPYCDQKEIVTLEKAMNNMYTDMMTPDRYQHAEACYTTTQKRCAALLQWFDAVINTTILKDLNDANAKAAEAEKHLRAERMRLLKVLADEQNIAFDMDEAVQKKGEAQGMQEPDVKPAGELQQENTPSPPMKNIADKMPSQDEIFGNMEELKKVHDQRISEYQKVEEMNKARMDQGLQEKLAERRQRRMKQTAS</sequence>
<dbReference type="EMBL" id="NEDP02001667">
    <property type="protein sequence ID" value="OWF52754.1"/>
    <property type="molecule type" value="Genomic_DNA"/>
</dbReference>
<evidence type="ECO:0000313" key="3">
    <source>
        <dbReference type="EMBL" id="OWF52754.1"/>
    </source>
</evidence>
<evidence type="ECO:0000313" key="4">
    <source>
        <dbReference type="Proteomes" id="UP000242188"/>
    </source>
</evidence>
<feature type="coiled-coil region" evidence="1">
    <location>
        <begin position="102"/>
        <end position="136"/>
    </location>
</feature>
<gene>
    <name evidence="3" type="ORF">KP79_PYT23236</name>
</gene>
<feature type="region of interest" description="Disordered" evidence="2">
    <location>
        <begin position="410"/>
        <end position="439"/>
    </location>
</feature>
<comment type="caution">
    <text evidence="3">The sequence shown here is derived from an EMBL/GenBank/DDBJ whole genome shotgun (WGS) entry which is preliminary data.</text>
</comment>
<feature type="region of interest" description="Disordered" evidence="2">
    <location>
        <begin position="348"/>
        <end position="382"/>
    </location>
</feature>
<organism evidence="3 4">
    <name type="scientific">Mizuhopecten yessoensis</name>
    <name type="common">Japanese scallop</name>
    <name type="synonym">Patinopecten yessoensis</name>
    <dbReference type="NCBI Taxonomy" id="6573"/>
    <lineage>
        <taxon>Eukaryota</taxon>
        <taxon>Metazoa</taxon>
        <taxon>Spiralia</taxon>
        <taxon>Lophotrochozoa</taxon>
        <taxon>Mollusca</taxon>
        <taxon>Bivalvia</taxon>
        <taxon>Autobranchia</taxon>
        <taxon>Pteriomorphia</taxon>
        <taxon>Pectinida</taxon>
        <taxon>Pectinoidea</taxon>
        <taxon>Pectinidae</taxon>
        <taxon>Mizuhopecten</taxon>
    </lineage>
</organism>
<name>A0A210QVK5_MIZYE</name>
<dbReference type="OrthoDB" id="6432391at2759"/>
<dbReference type="AlphaFoldDB" id="A0A210QVK5"/>
<dbReference type="GO" id="GO:0005929">
    <property type="term" value="C:cilium"/>
    <property type="evidence" value="ECO:0007669"/>
    <property type="project" value="TreeGrafter"/>
</dbReference>
<feature type="coiled-coil region" evidence="1">
    <location>
        <begin position="16"/>
        <end position="50"/>
    </location>
</feature>
<feature type="compositionally biased region" description="Basic residues" evidence="2">
    <location>
        <begin position="430"/>
        <end position="439"/>
    </location>
</feature>
<reference evidence="3 4" key="1">
    <citation type="journal article" date="2017" name="Nat. Ecol. Evol.">
        <title>Scallop genome provides insights into evolution of bilaterian karyotype and development.</title>
        <authorList>
            <person name="Wang S."/>
            <person name="Zhang J."/>
            <person name="Jiao W."/>
            <person name="Li J."/>
            <person name="Xun X."/>
            <person name="Sun Y."/>
            <person name="Guo X."/>
            <person name="Huan P."/>
            <person name="Dong B."/>
            <person name="Zhang L."/>
            <person name="Hu X."/>
            <person name="Sun X."/>
            <person name="Wang J."/>
            <person name="Zhao C."/>
            <person name="Wang Y."/>
            <person name="Wang D."/>
            <person name="Huang X."/>
            <person name="Wang R."/>
            <person name="Lv J."/>
            <person name="Li Y."/>
            <person name="Zhang Z."/>
            <person name="Liu B."/>
            <person name="Lu W."/>
            <person name="Hui Y."/>
            <person name="Liang J."/>
            <person name="Zhou Z."/>
            <person name="Hou R."/>
            <person name="Li X."/>
            <person name="Liu Y."/>
            <person name="Li H."/>
            <person name="Ning X."/>
            <person name="Lin Y."/>
            <person name="Zhao L."/>
            <person name="Xing Q."/>
            <person name="Dou J."/>
            <person name="Li Y."/>
            <person name="Mao J."/>
            <person name="Guo H."/>
            <person name="Dou H."/>
            <person name="Li T."/>
            <person name="Mu C."/>
            <person name="Jiang W."/>
            <person name="Fu Q."/>
            <person name="Fu X."/>
            <person name="Miao Y."/>
            <person name="Liu J."/>
            <person name="Yu Q."/>
            <person name="Li R."/>
            <person name="Liao H."/>
            <person name="Li X."/>
            <person name="Kong Y."/>
            <person name="Jiang Z."/>
            <person name="Chourrout D."/>
            <person name="Li R."/>
            <person name="Bao Z."/>
        </authorList>
    </citation>
    <scope>NUCLEOTIDE SEQUENCE [LARGE SCALE GENOMIC DNA]</scope>
    <source>
        <strain evidence="3 4">PY_sf001</strain>
    </source>
</reference>
<evidence type="ECO:0000256" key="1">
    <source>
        <dbReference type="SAM" id="Coils"/>
    </source>
</evidence>
<dbReference type="Proteomes" id="UP000242188">
    <property type="component" value="Unassembled WGS sequence"/>
</dbReference>